<evidence type="ECO:0000313" key="1">
    <source>
        <dbReference type="EMBL" id="GBO38654.1"/>
    </source>
</evidence>
<keyword evidence="2" id="KW-1185">Reference proteome</keyword>
<gene>
    <name evidence="1" type="ORF">AVEN_3971_1</name>
</gene>
<evidence type="ECO:0000313" key="2">
    <source>
        <dbReference type="Proteomes" id="UP000499080"/>
    </source>
</evidence>
<accession>A0A4Y2WPX4</accession>
<sequence length="139" mass="15866">MLVNSNKSPGITIKEMINLLFNHFFPPSSNVNELIYAPNNERVEELSEKEVDLVMYNLKKDRKVVFVDGTVNTERQCFMGCQRGSVIVPGILELNNEELFVQTFASDLALTTGRTRRELEGNTNRLFALITDKLEEIKL</sequence>
<protein>
    <submittedName>
        <fullName evidence="1">Uncharacterized protein</fullName>
    </submittedName>
</protein>
<proteinExistence type="predicted"/>
<organism evidence="1 2">
    <name type="scientific">Araneus ventricosus</name>
    <name type="common">Orbweaver spider</name>
    <name type="synonym">Epeira ventricosa</name>
    <dbReference type="NCBI Taxonomy" id="182803"/>
    <lineage>
        <taxon>Eukaryota</taxon>
        <taxon>Metazoa</taxon>
        <taxon>Ecdysozoa</taxon>
        <taxon>Arthropoda</taxon>
        <taxon>Chelicerata</taxon>
        <taxon>Arachnida</taxon>
        <taxon>Araneae</taxon>
        <taxon>Araneomorphae</taxon>
        <taxon>Entelegynae</taxon>
        <taxon>Araneoidea</taxon>
        <taxon>Araneidae</taxon>
        <taxon>Araneus</taxon>
    </lineage>
</organism>
<reference evidence="1 2" key="1">
    <citation type="journal article" date="2019" name="Sci. Rep.">
        <title>Orb-weaving spider Araneus ventricosus genome elucidates the spidroin gene catalogue.</title>
        <authorList>
            <person name="Kono N."/>
            <person name="Nakamura H."/>
            <person name="Ohtoshi R."/>
            <person name="Moran D.A.P."/>
            <person name="Shinohara A."/>
            <person name="Yoshida Y."/>
            <person name="Fujiwara M."/>
            <person name="Mori M."/>
            <person name="Tomita M."/>
            <person name="Arakawa K."/>
        </authorList>
    </citation>
    <scope>NUCLEOTIDE SEQUENCE [LARGE SCALE GENOMIC DNA]</scope>
</reference>
<comment type="caution">
    <text evidence="1">The sequence shown here is derived from an EMBL/GenBank/DDBJ whole genome shotgun (WGS) entry which is preliminary data.</text>
</comment>
<dbReference type="EMBL" id="BGPR01063457">
    <property type="protein sequence ID" value="GBO38654.1"/>
    <property type="molecule type" value="Genomic_DNA"/>
</dbReference>
<dbReference type="OrthoDB" id="411871at2759"/>
<dbReference type="AlphaFoldDB" id="A0A4Y2WPX4"/>
<name>A0A4Y2WPX4_ARAVE</name>
<dbReference type="Proteomes" id="UP000499080">
    <property type="component" value="Unassembled WGS sequence"/>
</dbReference>